<keyword evidence="10 11" id="KW-0472">Membrane</keyword>
<evidence type="ECO:0000256" key="11">
    <source>
        <dbReference type="SAM" id="Phobius"/>
    </source>
</evidence>
<feature type="transmembrane region" description="Helical" evidence="11">
    <location>
        <begin position="31"/>
        <end position="49"/>
    </location>
</feature>
<dbReference type="InterPro" id="IPR003594">
    <property type="entry name" value="HATPase_dom"/>
</dbReference>
<keyword evidence="6 11" id="KW-0812">Transmembrane</keyword>
<keyword evidence="4" id="KW-0597">Phosphoprotein</keyword>
<dbReference type="SUPFAM" id="SSF47384">
    <property type="entry name" value="Homodimeric domain of signal transducing histidine kinase"/>
    <property type="match status" value="1"/>
</dbReference>
<dbReference type="Proteomes" id="UP000198824">
    <property type="component" value="Unassembled WGS sequence"/>
</dbReference>
<evidence type="ECO:0000313" key="14">
    <source>
        <dbReference type="EMBL" id="SFR98740.1"/>
    </source>
</evidence>
<dbReference type="PROSITE" id="PS50109">
    <property type="entry name" value="HIS_KIN"/>
    <property type="match status" value="1"/>
</dbReference>
<dbReference type="InterPro" id="IPR025908">
    <property type="entry name" value="Sensor_TM1"/>
</dbReference>
<dbReference type="Pfam" id="PF00512">
    <property type="entry name" value="HisKA"/>
    <property type="match status" value="1"/>
</dbReference>
<dbReference type="RefSeq" id="WP_423228904.1">
    <property type="nucleotide sequence ID" value="NZ_FOZG01000002.1"/>
</dbReference>
<keyword evidence="7 14" id="KW-0418">Kinase</keyword>
<dbReference type="SUPFAM" id="SSF55874">
    <property type="entry name" value="ATPase domain of HSP90 chaperone/DNA topoisomerase II/histidine kinase"/>
    <property type="match status" value="1"/>
</dbReference>
<evidence type="ECO:0000256" key="10">
    <source>
        <dbReference type="ARBA" id="ARBA00023136"/>
    </source>
</evidence>
<feature type="domain" description="Histidine kinase" evidence="12">
    <location>
        <begin position="307"/>
        <end position="526"/>
    </location>
</feature>
<feature type="transmembrane region" description="Helical" evidence="11">
    <location>
        <begin position="224"/>
        <end position="243"/>
    </location>
</feature>
<reference evidence="14 15" key="1">
    <citation type="submission" date="2016-10" db="EMBL/GenBank/DDBJ databases">
        <authorList>
            <person name="de Groot N.N."/>
        </authorList>
    </citation>
    <scope>NUCLEOTIDE SEQUENCE [LARGE SCALE GENOMIC DNA]</scope>
    <source>
        <strain evidence="14 15">S5-249</strain>
    </source>
</reference>
<dbReference type="SMART" id="SM00304">
    <property type="entry name" value="HAMP"/>
    <property type="match status" value="1"/>
</dbReference>
<evidence type="ECO:0000256" key="6">
    <source>
        <dbReference type="ARBA" id="ARBA00022692"/>
    </source>
</evidence>
<dbReference type="AlphaFoldDB" id="A0A1I6L674"/>
<dbReference type="CDD" id="cd00075">
    <property type="entry name" value="HATPase"/>
    <property type="match status" value="1"/>
</dbReference>
<dbReference type="EC" id="2.7.13.3" evidence="3"/>
<dbReference type="InterPro" id="IPR036097">
    <property type="entry name" value="HisK_dim/P_sf"/>
</dbReference>
<evidence type="ECO:0000256" key="9">
    <source>
        <dbReference type="ARBA" id="ARBA00023012"/>
    </source>
</evidence>
<dbReference type="Pfam" id="PF02518">
    <property type="entry name" value="HATPase_c"/>
    <property type="match status" value="1"/>
</dbReference>
<dbReference type="Pfam" id="PF00672">
    <property type="entry name" value="HAMP"/>
    <property type="match status" value="1"/>
</dbReference>
<comment type="subcellular location">
    <subcellularLocation>
        <location evidence="2">Membrane</location>
    </subcellularLocation>
</comment>
<name>A0A1I6L674_9SPHN</name>
<dbReference type="STRING" id="1166337.SAMN05192580_2326"/>
<evidence type="ECO:0000256" key="1">
    <source>
        <dbReference type="ARBA" id="ARBA00000085"/>
    </source>
</evidence>
<dbReference type="InterPro" id="IPR003660">
    <property type="entry name" value="HAMP_dom"/>
</dbReference>
<evidence type="ECO:0000259" key="13">
    <source>
        <dbReference type="PROSITE" id="PS50885"/>
    </source>
</evidence>
<keyword evidence="5" id="KW-0808">Transferase</keyword>
<dbReference type="Gene3D" id="3.30.565.10">
    <property type="entry name" value="Histidine kinase-like ATPase, C-terminal domain"/>
    <property type="match status" value="1"/>
</dbReference>
<evidence type="ECO:0000259" key="12">
    <source>
        <dbReference type="PROSITE" id="PS50109"/>
    </source>
</evidence>
<evidence type="ECO:0000256" key="2">
    <source>
        <dbReference type="ARBA" id="ARBA00004370"/>
    </source>
</evidence>
<dbReference type="SUPFAM" id="SSF158472">
    <property type="entry name" value="HAMP domain-like"/>
    <property type="match status" value="1"/>
</dbReference>
<dbReference type="PROSITE" id="PS50885">
    <property type="entry name" value="HAMP"/>
    <property type="match status" value="1"/>
</dbReference>
<evidence type="ECO:0000256" key="8">
    <source>
        <dbReference type="ARBA" id="ARBA00022989"/>
    </source>
</evidence>
<dbReference type="Gene3D" id="1.10.287.130">
    <property type="match status" value="1"/>
</dbReference>
<comment type="catalytic activity">
    <reaction evidence="1">
        <text>ATP + protein L-histidine = ADP + protein N-phospho-L-histidine.</text>
        <dbReference type="EC" id="2.7.13.3"/>
    </reaction>
</comment>
<evidence type="ECO:0000256" key="3">
    <source>
        <dbReference type="ARBA" id="ARBA00012438"/>
    </source>
</evidence>
<dbReference type="InterPro" id="IPR036890">
    <property type="entry name" value="HATPase_C_sf"/>
</dbReference>
<accession>A0A1I6L674</accession>
<proteinExistence type="predicted"/>
<sequence length="528" mass="57810">MGSAAPAPTLPSDEQSLRLGWTAHWSLGNRILAVNIIALALLAGGFFYLDTYRDRLVDQRLNEAAIRAQLIAEAIDAAPPANRDRIAHRLGASTRQRIRLYAPGGERLLDSFAAGPPAYTLRDPADEPWRRHVARFLDRVTDRIVGAFRPDRFVEPAADRLAAWPEAREALRRDGVVTRLRTAPDRTMMISAAVPTVQPGRGVLLTTANARDITRIVRAERLRLGIVLAGVVLISVLLSLFLARTIVRPLRRLAIAAHRVRLGRSREVQVPRLPSRRDEIGTLARALSDMSHALRQRIDATEAFAADVTHELKNPLASLRSAVEAMGRVSDPELQAQLIEVVSDDVRRLDRLITDISEASRVDAELARARFEAIDLGLLIEGLVAEREARGRNSGVRVAFARPRKASAVVLGDGSRLARVVENLVDNAVSFSPPGGLVEIAATRDEDEVVVIVDDEGPGVPPEVREDIFRRFHSIRPEGEAFGRHSGLGLAIAKAIVEAHQGNIRVVERDNAPTGARFVIRLPAADLA</sequence>
<gene>
    <name evidence="14" type="ORF">SAMN05192580_2326</name>
</gene>
<dbReference type="Gene3D" id="6.10.340.10">
    <property type="match status" value="1"/>
</dbReference>
<dbReference type="GO" id="GO:0000155">
    <property type="term" value="F:phosphorelay sensor kinase activity"/>
    <property type="evidence" value="ECO:0007669"/>
    <property type="project" value="InterPro"/>
</dbReference>
<dbReference type="InterPro" id="IPR005467">
    <property type="entry name" value="His_kinase_dom"/>
</dbReference>
<protein>
    <recommendedName>
        <fullName evidence="3">histidine kinase</fullName>
        <ecNumber evidence="3">2.7.13.3</ecNumber>
    </recommendedName>
</protein>
<dbReference type="EMBL" id="FOZG01000002">
    <property type="protein sequence ID" value="SFR98740.1"/>
    <property type="molecule type" value="Genomic_DNA"/>
</dbReference>
<evidence type="ECO:0000256" key="5">
    <source>
        <dbReference type="ARBA" id="ARBA00022679"/>
    </source>
</evidence>
<dbReference type="InterPro" id="IPR050428">
    <property type="entry name" value="TCS_sensor_his_kinase"/>
</dbReference>
<evidence type="ECO:0000256" key="4">
    <source>
        <dbReference type="ARBA" id="ARBA00022553"/>
    </source>
</evidence>
<dbReference type="GO" id="GO:0016020">
    <property type="term" value="C:membrane"/>
    <property type="evidence" value="ECO:0007669"/>
    <property type="project" value="UniProtKB-SubCell"/>
</dbReference>
<evidence type="ECO:0000256" key="7">
    <source>
        <dbReference type="ARBA" id="ARBA00022777"/>
    </source>
</evidence>
<dbReference type="InterPro" id="IPR004358">
    <property type="entry name" value="Sig_transdc_His_kin-like_C"/>
</dbReference>
<evidence type="ECO:0000313" key="15">
    <source>
        <dbReference type="Proteomes" id="UP000198824"/>
    </source>
</evidence>
<dbReference type="InterPro" id="IPR003661">
    <property type="entry name" value="HisK_dim/P_dom"/>
</dbReference>
<dbReference type="CDD" id="cd00082">
    <property type="entry name" value="HisKA"/>
    <property type="match status" value="1"/>
</dbReference>
<keyword evidence="15" id="KW-1185">Reference proteome</keyword>
<dbReference type="Pfam" id="PF13755">
    <property type="entry name" value="Sensor_TM1"/>
    <property type="match status" value="1"/>
</dbReference>
<organism evidence="14 15">
    <name type="scientific">Sphingomonas jatrophae</name>
    <dbReference type="NCBI Taxonomy" id="1166337"/>
    <lineage>
        <taxon>Bacteria</taxon>
        <taxon>Pseudomonadati</taxon>
        <taxon>Pseudomonadota</taxon>
        <taxon>Alphaproteobacteria</taxon>
        <taxon>Sphingomonadales</taxon>
        <taxon>Sphingomonadaceae</taxon>
        <taxon>Sphingomonas</taxon>
    </lineage>
</organism>
<dbReference type="PRINTS" id="PR00344">
    <property type="entry name" value="BCTRLSENSOR"/>
</dbReference>
<dbReference type="PANTHER" id="PTHR45436">
    <property type="entry name" value="SENSOR HISTIDINE KINASE YKOH"/>
    <property type="match status" value="1"/>
</dbReference>
<keyword evidence="8 11" id="KW-1133">Transmembrane helix</keyword>
<feature type="domain" description="HAMP" evidence="13">
    <location>
        <begin position="244"/>
        <end position="299"/>
    </location>
</feature>
<dbReference type="CDD" id="cd06225">
    <property type="entry name" value="HAMP"/>
    <property type="match status" value="1"/>
</dbReference>
<dbReference type="SMART" id="SM00387">
    <property type="entry name" value="HATPase_c"/>
    <property type="match status" value="1"/>
</dbReference>
<dbReference type="PANTHER" id="PTHR45436:SF5">
    <property type="entry name" value="SENSOR HISTIDINE KINASE TRCS"/>
    <property type="match status" value="1"/>
</dbReference>
<keyword evidence="9" id="KW-0902">Two-component regulatory system</keyword>
<dbReference type="SMART" id="SM00388">
    <property type="entry name" value="HisKA"/>
    <property type="match status" value="1"/>
</dbReference>